<dbReference type="Proteomes" id="UP000250369">
    <property type="component" value="Unassembled WGS sequence"/>
</dbReference>
<evidence type="ECO:0000256" key="1">
    <source>
        <dbReference type="ARBA" id="ARBA00023125"/>
    </source>
</evidence>
<comment type="caution">
    <text evidence="4">The sequence shown here is derived from an EMBL/GenBank/DDBJ whole genome shotgun (WGS) entry which is preliminary data.</text>
</comment>
<protein>
    <submittedName>
        <fullName evidence="4">TetR family transcriptional regulator</fullName>
    </submittedName>
</protein>
<evidence type="ECO:0000313" key="4">
    <source>
        <dbReference type="EMBL" id="RAV23355.1"/>
    </source>
</evidence>
<keyword evidence="1 2" id="KW-0238">DNA-binding</keyword>
<dbReference type="OrthoDB" id="8688418at2"/>
<feature type="DNA-binding region" description="H-T-H motif" evidence="2">
    <location>
        <begin position="35"/>
        <end position="54"/>
    </location>
</feature>
<proteinExistence type="predicted"/>
<dbReference type="RefSeq" id="WP_113029465.1">
    <property type="nucleotide sequence ID" value="NZ_QMFB01000001.1"/>
</dbReference>
<dbReference type="PROSITE" id="PS50977">
    <property type="entry name" value="HTH_TETR_2"/>
    <property type="match status" value="1"/>
</dbReference>
<dbReference type="InterPro" id="IPR009057">
    <property type="entry name" value="Homeodomain-like_sf"/>
</dbReference>
<keyword evidence="5" id="KW-1185">Reference proteome</keyword>
<feature type="domain" description="HTH tetR-type" evidence="3">
    <location>
        <begin position="12"/>
        <end position="72"/>
    </location>
</feature>
<dbReference type="SUPFAM" id="SSF46689">
    <property type="entry name" value="Homeodomain-like"/>
    <property type="match status" value="1"/>
</dbReference>
<organism evidence="4 5">
    <name type="scientific">Paenibacillus contaminans</name>
    <dbReference type="NCBI Taxonomy" id="450362"/>
    <lineage>
        <taxon>Bacteria</taxon>
        <taxon>Bacillati</taxon>
        <taxon>Bacillota</taxon>
        <taxon>Bacilli</taxon>
        <taxon>Bacillales</taxon>
        <taxon>Paenibacillaceae</taxon>
        <taxon>Paenibacillus</taxon>
    </lineage>
</organism>
<evidence type="ECO:0000259" key="3">
    <source>
        <dbReference type="PROSITE" id="PS50977"/>
    </source>
</evidence>
<dbReference type="AlphaFoldDB" id="A0A329MTQ8"/>
<evidence type="ECO:0000313" key="5">
    <source>
        <dbReference type="Proteomes" id="UP000250369"/>
    </source>
</evidence>
<accession>A0A329MTQ8</accession>
<name>A0A329MTQ8_9BACL</name>
<dbReference type="EMBL" id="QMFB01000001">
    <property type="protein sequence ID" value="RAV23355.1"/>
    <property type="molecule type" value="Genomic_DNA"/>
</dbReference>
<evidence type="ECO:0000256" key="2">
    <source>
        <dbReference type="PROSITE-ProRule" id="PRU00335"/>
    </source>
</evidence>
<sequence length="207" mass="23437">MNKSSLREIKKEATAHALAEAAFQLALERGMDGFVVEDVVQRAGYSRRTFANYFSCKEEAVATATVPYHDVGEFYELLNRMPDSTSPIDAMYQFVKMQLAEESLRRMKQLFTLSKSYPGLEPYTLTAVHLLQREAQNLLTELFRESHSREYTYLLVGSVCSMIVPLLDGSLLVRLPGEAPDEETGAQSFDDFFDTAFGYLRNGFLLD</sequence>
<dbReference type="GO" id="GO:0003677">
    <property type="term" value="F:DNA binding"/>
    <property type="evidence" value="ECO:0007669"/>
    <property type="project" value="UniProtKB-UniRule"/>
</dbReference>
<dbReference type="InterPro" id="IPR001647">
    <property type="entry name" value="HTH_TetR"/>
</dbReference>
<gene>
    <name evidence="4" type="ORF">DQG23_03945</name>
</gene>
<dbReference type="Pfam" id="PF00440">
    <property type="entry name" value="TetR_N"/>
    <property type="match status" value="1"/>
</dbReference>
<dbReference type="Gene3D" id="1.10.357.10">
    <property type="entry name" value="Tetracycline Repressor, domain 2"/>
    <property type="match status" value="1"/>
</dbReference>
<reference evidence="4 5" key="1">
    <citation type="journal article" date="2009" name="Int. J. Syst. Evol. Microbiol.">
        <title>Paenibacillus contaminans sp. nov., isolated from a contaminated laboratory plate.</title>
        <authorList>
            <person name="Chou J.H."/>
            <person name="Lee J.H."/>
            <person name="Lin M.C."/>
            <person name="Chang P.S."/>
            <person name="Arun A.B."/>
            <person name="Young C.C."/>
            <person name="Chen W.M."/>
        </authorList>
    </citation>
    <scope>NUCLEOTIDE SEQUENCE [LARGE SCALE GENOMIC DNA]</scope>
    <source>
        <strain evidence="4 5">CKOBP-6</strain>
    </source>
</reference>